<evidence type="ECO:0000313" key="5">
    <source>
        <dbReference type="Proteomes" id="UP000078284"/>
    </source>
</evidence>
<dbReference type="InterPro" id="IPR032675">
    <property type="entry name" value="LRR_dom_sf"/>
</dbReference>
<dbReference type="PANTHER" id="PTHR48006:SF69">
    <property type="entry name" value="PROTEIN KINASE DOMAIN-CONTAINING PROTEIN"/>
    <property type="match status" value="1"/>
</dbReference>
<accession>A0A178UUJ0</accession>
<dbReference type="EMBL" id="LUHQ01000004">
    <property type="protein sequence ID" value="OAO97190.1"/>
    <property type="molecule type" value="Genomic_DNA"/>
</dbReference>
<dbReference type="FunFam" id="3.80.10.10:FF:000383">
    <property type="entry name" value="Leucine-rich repeat receptor protein kinase EMS1"/>
    <property type="match status" value="1"/>
</dbReference>
<dbReference type="Gene3D" id="3.80.10.10">
    <property type="entry name" value="Ribonuclease Inhibitor"/>
    <property type="match status" value="3"/>
</dbReference>
<organism evidence="4 5">
    <name type="scientific">Arabidopsis thaliana</name>
    <name type="common">Mouse-ear cress</name>
    <dbReference type="NCBI Taxonomy" id="3702"/>
    <lineage>
        <taxon>Eukaryota</taxon>
        <taxon>Viridiplantae</taxon>
        <taxon>Streptophyta</taxon>
        <taxon>Embryophyta</taxon>
        <taxon>Tracheophyta</taxon>
        <taxon>Spermatophyta</taxon>
        <taxon>Magnoliopsida</taxon>
        <taxon>eudicotyledons</taxon>
        <taxon>Gunneridae</taxon>
        <taxon>Pentapetalae</taxon>
        <taxon>rosids</taxon>
        <taxon>malvids</taxon>
        <taxon>Brassicales</taxon>
        <taxon>Brassicaceae</taxon>
        <taxon>Camelineae</taxon>
        <taxon>Arabidopsis</taxon>
    </lineage>
</organism>
<proteinExistence type="predicted"/>
<name>A0A178UUJ0_ARATH</name>
<evidence type="ECO:0000256" key="3">
    <source>
        <dbReference type="ARBA" id="ARBA00022737"/>
    </source>
</evidence>
<dbReference type="ExpressionAtlas" id="A0A178UUJ0">
    <property type="expression patterns" value="baseline and differential"/>
</dbReference>
<sequence length="258" mass="28904">MLINLLNISPRVSFDISPRVSSQRACRASISQEINLARNYLSGSIPSEWGLLPLVNITLLGYRLTGPIPKEIGNIITLERLVLENNQLSGTLPPELGRLSNLKRLFLSSNKFRGNIPSSFSKLTNMRIFRISDNQFRGTLPNFIEKWTELESLVLYASGLSGPIPLSIAHLTKLKDLMISDMTGPEFFFPPLQSMTQMRQLVLRNINLKGELPSYLGTNTTNLTLLDVSFNKLTGAIPSSYEELRDVENMYLSGNMLN</sequence>
<dbReference type="InterPro" id="IPR051824">
    <property type="entry name" value="LRR_Rcpt-Like_S/T_Kinase"/>
</dbReference>
<dbReference type="PANTHER" id="PTHR48006">
    <property type="entry name" value="LEUCINE-RICH REPEAT-CONTAINING PROTEIN DDB_G0281931-RELATED"/>
    <property type="match status" value="1"/>
</dbReference>
<dbReference type="GO" id="GO:0016020">
    <property type="term" value="C:membrane"/>
    <property type="evidence" value="ECO:0007669"/>
    <property type="project" value="UniProtKB-SubCell"/>
</dbReference>
<dbReference type="Proteomes" id="UP000078284">
    <property type="component" value="Chromosome 4"/>
</dbReference>
<dbReference type="SUPFAM" id="SSF52058">
    <property type="entry name" value="L domain-like"/>
    <property type="match status" value="1"/>
</dbReference>
<keyword evidence="3" id="KW-0677">Repeat</keyword>
<dbReference type="Pfam" id="PF00560">
    <property type="entry name" value="LRR_1"/>
    <property type="match status" value="1"/>
</dbReference>
<comment type="caution">
    <text evidence="4">The sequence shown here is derived from an EMBL/GenBank/DDBJ whole genome shotgun (WGS) entry which is preliminary data.</text>
</comment>
<reference evidence="5" key="1">
    <citation type="journal article" date="2016" name="Proc. Natl. Acad. Sci. U.S.A.">
        <title>Chromosome-level assembly of Arabidopsis thaliana Ler reveals the extent of translocation and inversion polymorphisms.</title>
        <authorList>
            <person name="Zapata L."/>
            <person name="Ding J."/>
            <person name="Willing E.M."/>
            <person name="Hartwig B."/>
            <person name="Bezdan D."/>
            <person name="Jiao W.B."/>
            <person name="Patel V."/>
            <person name="Velikkakam James G."/>
            <person name="Koornneef M."/>
            <person name="Ossowski S."/>
            <person name="Schneeberger K."/>
        </authorList>
    </citation>
    <scope>NUCLEOTIDE SEQUENCE [LARGE SCALE GENOMIC DNA]</scope>
    <source>
        <strain evidence="5">cv. Landsberg erecta</strain>
    </source>
</reference>
<protein>
    <recommendedName>
        <fullName evidence="6">Leucine-rich repeat (LRR) family protein</fullName>
    </recommendedName>
</protein>
<dbReference type="AlphaFoldDB" id="A0A178UUJ0"/>
<evidence type="ECO:0000256" key="1">
    <source>
        <dbReference type="ARBA" id="ARBA00004479"/>
    </source>
</evidence>
<evidence type="ECO:0000313" key="4">
    <source>
        <dbReference type="EMBL" id="OAO97190.1"/>
    </source>
</evidence>
<dbReference type="InterPro" id="IPR001611">
    <property type="entry name" value="Leu-rich_rpt"/>
</dbReference>
<gene>
    <name evidence="4" type="ordered locus">AXX17_At4g18980</name>
</gene>
<evidence type="ECO:0008006" key="6">
    <source>
        <dbReference type="Google" id="ProtNLM"/>
    </source>
</evidence>
<dbReference type="Pfam" id="PF13855">
    <property type="entry name" value="LRR_8"/>
    <property type="match status" value="1"/>
</dbReference>
<evidence type="ECO:0000256" key="2">
    <source>
        <dbReference type="ARBA" id="ARBA00022614"/>
    </source>
</evidence>
<keyword evidence="2" id="KW-0433">Leucine-rich repeat</keyword>
<comment type="subcellular location">
    <subcellularLocation>
        <location evidence="1">Membrane</location>
        <topology evidence="1">Single-pass type I membrane protein</topology>
    </subcellularLocation>
</comment>